<evidence type="ECO:0000313" key="2">
    <source>
        <dbReference type="Proteomes" id="UP000799421"/>
    </source>
</evidence>
<evidence type="ECO:0008006" key="3">
    <source>
        <dbReference type="Google" id="ProtNLM"/>
    </source>
</evidence>
<dbReference type="InterPro" id="IPR053226">
    <property type="entry name" value="Pyrrolopyrazine_biosynth_F"/>
</dbReference>
<protein>
    <recommendedName>
        <fullName evidence="3">P-loop containing nucleoside triphosphate hydrolase protein</fullName>
    </recommendedName>
</protein>
<dbReference type="Proteomes" id="UP000799421">
    <property type="component" value="Unassembled WGS sequence"/>
</dbReference>
<accession>A0A6A7C1H8</accession>
<dbReference type="AlphaFoldDB" id="A0A6A7C1H8"/>
<dbReference type="PANTHER" id="PTHR48419">
    <property type="entry name" value="SULFOTRANSFERASE DOMAIN-CONTAINING PROTEIN"/>
    <property type="match status" value="1"/>
</dbReference>
<dbReference type="SUPFAM" id="SSF52540">
    <property type="entry name" value="P-loop containing nucleoside triphosphate hydrolases"/>
    <property type="match status" value="1"/>
</dbReference>
<reference evidence="1" key="1">
    <citation type="journal article" date="2020" name="Stud. Mycol.">
        <title>101 Dothideomycetes genomes: a test case for predicting lifestyles and emergence of pathogens.</title>
        <authorList>
            <person name="Haridas S."/>
            <person name="Albert R."/>
            <person name="Binder M."/>
            <person name="Bloem J."/>
            <person name="Labutti K."/>
            <person name="Salamov A."/>
            <person name="Andreopoulos B."/>
            <person name="Baker S."/>
            <person name="Barry K."/>
            <person name="Bills G."/>
            <person name="Bluhm B."/>
            <person name="Cannon C."/>
            <person name="Castanera R."/>
            <person name="Culley D."/>
            <person name="Daum C."/>
            <person name="Ezra D."/>
            <person name="Gonzalez J."/>
            <person name="Henrissat B."/>
            <person name="Kuo A."/>
            <person name="Liang C."/>
            <person name="Lipzen A."/>
            <person name="Lutzoni F."/>
            <person name="Magnuson J."/>
            <person name="Mondo S."/>
            <person name="Nolan M."/>
            <person name="Ohm R."/>
            <person name="Pangilinan J."/>
            <person name="Park H.-J."/>
            <person name="Ramirez L."/>
            <person name="Alfaro M."/>
            <person name="Sun H."/>
            <person name="Tritt A."/>
            <person name="Yoshinaga Y."/>
            <person name="Zwiers L.-H."/>
            <person name="Turgeon B."/>
            <person name="Goodwin S."/>
            <person name="Spatafora J."/>
            <person name="Crous P."/>
            <person name="Grigoriev I."/>
        </authorList>
    </citation>
    <scope>NUCLEOTIDE SEQUENCE</scope>
    <source>
        <strain evidence="1">CBS 480.64</strain>
    </source>
</reference>
<keyword evidence="2" id="KW-1185">Reference proteome</keyword>
<sequence>MSSRPILAATHPRACSTAFERVFMTRHQTLNTLHEPFGEPFYFGPERMSSRFEDDEATRGKGGFSGLTYKMIFEEIEKAASEGKRVFIKDMALYLVPPEGQKPHIAPTLANAKLPTNKPPFPYETPAEPGNPTIIPKELLEKFHFTFLIRHPKFSIPSYYRCCIPPLLERTGFSPFMPSEAGYKELRVLFDWCKDNGLIGPNACGQDGQDGQDGQKGTEICVIDADDLLDDPEGILTRYCRSVGIEFEPDMLNWNQADYHEFAKKVFDKWDGWHDDALGSNDLKPRKHKKVPKSDEEMYAEWTEKFGKEGADVVKKTVEANVADYDYLRRYAIRI</sequence>
<dbReference type="Gene3D" id="3.40.50.300">
    <property type="entry name" value="P-loop containing nucleotide triphosphate hydrolases"/>
    <property type="match status" value="1"/>
</dbReference>
<dbReference type="InterPro" id="IPR027417">
    <property type="entry name" value="P-loop_NTPase"/>
</dbReference>
<dbReference type="Pfam" id="PF19798">
    <property type="entry name" value="Sulfotransfer_5"/>
    <property type="match status" value="1"/>
</dbReference>
<gene>
    <name evidence="1" type="ORF">K470DRAFT_281607</name>
</gene>
<proteinExistence type="predicted"/>
<dbReference type="EMBL" id="MU005973">
    <property type="protein sequence ID" value="KAF2861351.1"/>
    <property type="molecule type" value="Genomic_DNA"/>
</dbReference>
<name>A0A6A7C1H8_9PEZI</name>
<dbReference type="PANTHER" id="PTHR48419:SF1">
    <property type="entry name" value="SULFOTRANSFERASE DOMAIN-CONTAINING PROTEIN"/>
    <property type="match status" value="1"/>
</dbReference>
<organism evidence="1 2">
    <name type="scientific">Piedraia hortae CBS 480.64</name>
    <dbReference type="NCBI Taxonomy" id="1314780"/>
    <lineage>
        <taxon>Eukaryota</taxon>
        <taxon>Fungi</taxon>
        <taxon>Dikarya</taxon>
        <taxon>Ascomycota</taxon>
        <taxon>Pezizomycotina</taxon>
        <taxon>Dothideomycetes</taxon>
        <taxon>Dothideomycetidae</taxon>
        <taxon>Capnodiales</taxon>
        <taxon>Piedraiaceae</taxon>
        <taxon>Piedraia</taxon>
    </lineage>
</organism>
<evidence type="ECO:0000313" key="1">
    <source>
        <dbReference type="EMBL" id="KAF2861351.1"/>
    </source>
</evidence>
<dbReference type="OrthoDB" id="2405944at2759"/>